<name>A0A3E5G9W3_9BACE</name>
<dbReference type="Pfam" id="PF20385">
    <property type="entry name" value="DUF6680"/>
    <property type="match status" value="1"/>
</dbReference>
<evidence type="ECO:0000256" key="1">
    <source>
        <dbReference type="SAM" id="Phobius"/>
    </source>
</evidence>
<organism evidence="3 5">
    <name type="scientific">Bacteroides faecis</name>
    <dbReference type="NCBI Taxonomy" id="674529"/>
    <lineage>
        <taxon>Bacteria</taxon>
        <taxon>Pseudomonadati</taxon>
        <taxon>Bacteroidota</taxon>
        <taxon>Bacteroidia</taxon>
        <taxon>Bacteroidales</taxon>
        <taxon>Bacteroidaceae</taxon>
        <taxon>Bacteroides</taxon>
    </lineage>
</organism>
<accession>A0A174HKS4</accession>
<evidence type="ECO:0000313" key="3">
    <source>
        <dbReference type="EMBL" id="CUO73495.1"/>
    </source>
</evidence>
<feature type="transmembrane region" description="Helical" evidence="1">
    <location>
        <begin position="6"/>
        <end position="27"/>
    </location>
</feature>
<keyword evidence="1" id="KW-0472">Membrane</keyword>
<keyword evidence="1" id="KW-1133">Transmembrane helix</keyword>
<dbReference type="RefSeq" id="WP_055268966.1">
    <property type="nucleotide sequence ID" value="NZ_CABMFH010000014.1"/>
</dbReference>
<accession>A0A3E5G9W3</accession>
<dbReference type="EMBL" id="CP103141">
    <property type="protein sequence ID" value="UVQ73922.1"/>
    <property type="molecule type" value="Genomic_DNA"/>
</dbReference>
<feature type="domain" description="DUF6680" evidence="2">
    <location>
        <begin position="1"/>
        <end position="158"/>
    </location>
</feature>
<protein>
    <recommendedName>
        <fullName evidence="2">DUF6680 domain-containing protein</fullName>
    </recommendedName>
</protein>
<proteinExistence type="predicted"/>
<gene>
    <name evidence="3" type="ORF">ERS852461_00973</name>
    <name evidence="4" type="ORF">NXY30_23470</name>
</gene>
<dbReference type="AlphaFoldDB" id="A0A3E5G9W3"/>
<evidence type="ECO:0000313" key="5">
    <source>
        <dbReference type="Proteomes" id="UP000095606"/>
    </source>
</evidence>
<reference evidence="4" key="2">
    <citation type="submission" date="2022-08" db="EMBL/GenBank/DDBJ databases">
        <title>Genome Sequencing of Bacteroides fragilis Group Isolates with Nanopore Technology.</title>
        <authorList>
            <person name="Tisza M.J."/>
            <person name="Smith D."/>
            <person name="Dekker J.P."/>
        </authorList>
    </citation>
    <scope>NUCLEOTIDE SEQUENCE</scope>
    <source>
        <strain evidence="4">BFG-527</strain>
    </source>
</reference>
<reference evidence="3 5" key="1">
    <citation type="submission" date="2015-09" db="EMBL/GenBank/DDBJ databases">
        <authorList>
            <consortium name="Pathogen Informatics"/>
        </authorList>
    </citation>
    <scope>NUCLEOTIDE SEQUENCE [LARGE SCALE GENOMIC DNA]</scope>
    <source>
        <strain evidence="3 5">2789STDY5834846</strain>
    </source>
</reference>
<evidence type="ECO:0000313" key="4">
    <source>
        <dbReference type="EMBL" id="UVQ73922.1"/>
    </source>
</evidence>
<evidence type="ECO:0000259" key="2">
    <source>
        <dbReference type="Pfam" id="PF20385"/>
    </source>
</evidence>
<keyword evidence="6" id="KW-1185">Reference proteome</keyword>
<dbReference type="Proteomes" id="UP000095606">
    <property type="component" value="Unassembled WGS sequence"/>
</dbReference>
<dbReference type="Proteomes" id="UP001060104">
    <property type="component" value="Chromosome"/>
</dbReference>
<evidence type="ECO:0000313" key="6">
    <source>
        <dbReference type="Proteomes" id="UP001060104"/>
    </source>
</evidence>
<dbReference type="GeneID" id="69591100"/>
<sequence>MDIQNIINIIAIVLSPIIAVLITRYLSIRTDKKKDKMEIFKILMATRYNRCTIEYVRALNSIDVVFYDSKKVRKAWSDYYSVLQHPTPNSNLIFDKELLLIEAMAQDLHYTNIKWENVKSFYFPQWLSIQYQQEANFKNAQLTITSSISQSLSESGMKNDNKQEKKFE</sequence>
<dbReference type="InterPro" id="IPR046502">
    <property type="entry name" value="DUF6680"/>
</dbReference>
<dbReference type="EMBL" id="CZAE01000003">
    <property type="protein sequence ID" value="CUO73495.1"/>
    <property type="molecule type" value="Genomic_DNA"/>
</dbReference>
<keyword evidence="1" id="KW-0812">Transmembrane</keyword>